<dbReference type="NCBIfam" id="TIGR01484">
    <property type="entry name" value="HAD-SF-IIB"/>
    <property type="match status" value="1"/>
</dbReference>
<dbReference type="InterPro" id="IPR000150">
    <property type="entry name" value="Cof"/>
</dbReference>
<keyword evidence="2" id="KW-0479">Metal-binding</keyword>
<gene>
    <name evidence="6" type="ORF">VC03_06115</name>
</gene>
<protein>
    <recommendedName>
        <fullName evidence="8">Haloacid dehalogenase</fullName>
    </recommendedName>
</protein>
<dbReference type="GO" id="GO:0016791">
    <property type="term" value="F:phosphatase activity"/>
    <property type="evidence" value="ECO:0007669"/>
    <property type="project" value="UniProtKB-ARBA"/>
</dbReference>
<evidence type="ECO:0000256" key="3">
    <source>
        <dbReference type="ARBA" id="ARBA00022801"/>
    </source>
</evidence>
<dbReference type="KEGG" id="sns:VC03_06115"/>
<dbReference type="InterPro" id="IPR036412">
    <property type="entry name" value="HAD-like_sf"/>
</dbReference>
<accession>A0A0E3ZAN8</accession>
<keyword evidence="3" id="KW-0378">Hydrolase</keyword>
<dbReference type="Proteomes" id="UP000033103">
    <property type="component" value="Chromosome"/>
</dbReference>
<evidence type="ECO:0000313" key="7">
    <source>
        <dbReference type="Proteomes" id="UP000033103"/>
    </source>
</evidence>
<dbReference type="SUPFAM" id="SSF56784">
    <property type="entry name" value="HAD-like"/>
    <property type="match status" value="1"/>
</dbReference>
<evidence type="ECO:0000313" key="6">
    <source>
        <dbReference type="EMBL" id="AKC96041.1"/>
    </source>
</evidence>
<dbReference type="EMBL" id="CP011280">
    <property type="protein sequence ID" value="AKC96041.1"/>
    <property type="molecule type" value="Genomic_DNA"/>
</dbReference>
<comment type="similarity">
    <text evidence="5">Belongs to the HAD-like hydrolase superfamily. Cof family.</text>
</comment>
<keyword evidence="4" id="KW-0460">Magnesium</keyword>
<comment type="cofactor">
    <cofactor evidence="1">
        <name>Mg(2+)</name>
        <dbReference type="ChEBI" id="CHEBI:18420"/>
    </cofactor>
</comment>
<dbReference type="Gene3D" id="3.40.50.1000">
    <property type="entry name" value="HAD superfamily/HAD-like"/>
    <property type="match status" value="1"/>
</dbReference>
<dbReference type="NCBIfam" id="TIGR00099">
    <property type="entry name" value="Cof-subfamily"/>
    <property type="match status" value="1"/>
</dbReference>
<reference evidence="6 7" key="1">
    <citation type="journal article" date="2012" name="BMC Genomics">
        <title>Genomic sequence analysis and characterization of Sneathia amnii sp. nov.</title>
        <authorList>
            <consortium name="Vaginal Microbiome Consortium (additional members)"/>
            <person name="Harwich M.D.Jr."/>
            <person name="Serrano M.G."/>
            <person name="Fettweis J.M."/>
            <person name="Alves J.M."/>
            <person name="Reimers M.A."/>
            <person name="Buck G.A."/>
            <person name="Jefferson K.K."/>
        </authorList>
    </citation>
    <scope>NUCLEOTIDE SEQUENCE [LARGE SCALE GENOMIC DNA]</scope>
    <source>
        <strain evidence="6 7">SN35</strain>
    </source>
</reference>
<dbReference type="PATRIC" id="fig|1069640.6.peg.1214"/>
<dbReference type="STRING" id="187101.VC03_06115"/>
<proteinExistence type="inferred from homology"/>
<dbReference type="PANTHER" id="PTHR47267">
    <property type="match status" value="1"/>
</dbReference>
<dbReference type="InterPro" id="IPR006379">
    <property type="entry name" value="HAD-SF_hydro_IIB"/>
</dbReference>
<evidence type="ECO:0000256" key="2">
    <source>
        <dbReference type="ARBA" id="ARBA00022723"/>
    </source>
</evidence>
<keyword evidence="7" id="KW-1185">Reference proteome</keyword>
<dbReference type="InterPro" id="IPR023214">
    <property type="entry name" value="HAD_sf"/>
</dbReference>
<organism evidence="6 7">
    <name type="scientific">Sneathia vaginalis</name>
    <dbReference type="NCBI Taxonomy" id="187101"/>
    <lineage>
        <taxon>Bacteria</taxon>
        <taxon>Fusobacteriati</taxon>
        <taxon>Fusobacteriota</taxon>
        <taxon>Fusobacteriia</taxon>
        <taxon>Fusobacteriales</taxon>
        <taxon>Leptotrichiaceae</taxon>
        <taxon>Sneathia</taxon>
    </lineage>
</organism>
<evidence type="ECO:0000256" key="5">
    <source>
        <dbReference type="ARBA" id="ARBA00034778"/>
    </source>
</evidence>
<dbReference type="Gene3D" id="3.30.1240.10">
    <property type="match status" value="1"/>
</dbReference>
<dbReference type="AlphaFoldDB" id="A0A0E3ZAN8"/>
<dbReference type="OrthoDB" id="9781413at2"/>
<dbReference type="PANTHER" id="PTHR47267:SF4">
    <property type="entry name" value="PYRIDOXAL PHOSPHATE PHOSPHATASE YIGL"/>
    <property type="match status" value="1"/>
</dbReference>
<evidence type="ECO:0000256" key="1">
    <source>
        <dbReference type="ARBA" id="ARBA00001946"/>
    </source>
</evidence>
<dbReference type="RefSeq" id="WP_046329145.1">
    <property type="nucleotide sequence ID" value="NZ_CP011280.1"/>
</dbReference>
<evidence type="ECO:0000256" key="4">
    <source>
        <dbReference type="ARBA" id="ARBA00022842"/>
    </source>
</evidence>
<sequence>MFKAVVTDLDGTLLDKNHFLSPYTKDVLNRFLQKGYKLYIATGRVEKGARLISDQLDYSLPLITTNGARIIDEKGNEIFSVTLNKKCKDFILNLDYKKFGDEVFINGYSGTEWYVVSNEYKEFYSKKRVDKTFGATVLSVEDFRKKEFNKLFFIGKFENLKKIRTVLQENIGGEANIDFVSQNSLEIFNLSANKAKASLELIRKDGINPDEVLAFGDGLNDYIMLKQYPNSFVMGNALDELKELLKDKEVLEDSDTNAVARKIEEVFKI</sequence>
<evidence type="ECO:0008006" key="8">
    <source>
        <dbReference type="Google" id="ProtNLM"/>
    </source>
</evidence>
<dbReference type="HOGENOM" id="CLU_044146_5_2_0"/>
<dbReference type="GO" id="GO:0046872">
    <property type="term" value="F:metal ion binding"/>
    <property type="evidence" value="ECO:0007669"/>
    <property type="project" value="UniProtKB-KW"/>
</dbReference>
<dbReference type="Pfam" id="PF08282">
    <property type="entry name" value="Hydrolase_3"/>
    <property type="match status" value="1"/>
</dbReference>
<name>A0A0E3ZAN8_9FUSO</name>